<sequence length="82" mass="9434">MYKYLLTASLLFSAFLAKTQKMAIESEDYSNQSIEMADAMRANGKIYVLVAIVLLIFIGFIFYAIKTEQKVKKLEKELEDKN</sequence>
<keyword evidence="1" id="KW-1133">Transmembrane helix</keyword>
<reference evidence="2" key="1">
    <citation type="submission" date="2021-01" db="EMBL/GenBank/DDBJ databases">
        <title>Marivirga sp. nov., isolated from intertidal surface sediments.</title>
        <authorList>
            <person name="Zhang M."/>
        </authorList>
    </citation>
    <scope>NUCLEOTIDE SEQUENCE</scope>
    <source>
        <strain evidence="2">SM1354</strain>
    </source>
</reference>
<name>A0A937A608_9BACT</name>
<protein>
    <recommendedName>
        <fullName evidence="4">CcmD family protein</fullName>
    </recommendedName>
</protein>
<evidence type="ECO:0000313" key="2">
    <source>
        <dbReference type="EMBL" id="MBL0764230.1"/>
    </source>
</evidence>
<organism evidence="2 3">
    <name type="scientific">Marivirga atlantica</name>
    <dbReference type="NCBI Taxonomy" id="1548457"/>
    <lineage>
        <taxon>Bacteria</taxon>
        <taxon>Pseudomonadati</taxon>
        <taxon>Bacteroidota</taxon>
        <taxon>Cytophagia</taxon>
        <taxon>Cytophagales</taxon>
        <taxon>Marivirgaceae</taxon>
        <taxon>Marivirga</taxon>
    </lineage>
</organism>
<evidence type="ECO:0000313" key="3">
    <source>
        <dbReference type="Proteomes" id="UP000642920"/>
    </source>
</evidence>
<accession>A0A937A608</accession>
<keyword evidence="1" id="KW-0812">Transmembrane</keyword>
<evidence type="ECO:0000256" key="1">
    <source>
        <dbReference type="SAM" id="Phobius"/>
    </source>
</evidence>
<dbReference type="EMBL" id="JAERQG010000001">
    <property type="protein sequence ID" value="MBL0764230.1"/>
    <property type="molecule type" value="Genomic_DNA"/>
</dbReference>
<dbReference type="Proteomes" id="UP000642920">
    <property type="component" value="Unassembled WGS sequence"/>
</dbReference>
<evidence type="ECO:0008006" key="4">
    <source>
        <dbReference type="Google" id="ProtNLM"/>
    </source>
</evidence>
<feature type="transmembrane region" description="Helical" evidence="1">
    <location>
        <begin position="47"/>
        <end position="65"/>
    </location>
</feature>
<keyword evidence="1" id="KW-0472">Membrane</keyword>
<gene>
    <name evidence="2" type="ORF">JKP34_03130</name>
</gene>
<dbReference type="Pfam" id="PF20077">
    <property type="entry name" value="CcmD_alt"/>
    <property type="match status" value="1"/>
</dbReference>
<comment type="caution">
    <text evidence="2">The sequence shown here is derived from an EMBL/GenBank/DDBJ whole genome shotgun (WGS) entry which is preliminary data.</text>
</comment>
<proteinExistence type="predicted"/>
<dbReference type="AlphaFoldDB" id="A0A937A608"/>
<keyword evidence="3" id="KW-1185">Reference proteome</keyword>